<proteinExistence type="predicted"/>
<name>A0A0F9QA70_9ZZZZ</name>
<dbReference type="InterPro" id="IPR036291">
    <property type="entry name" value="NAD(P)-bd_dom_sf"/>
</dbReference>
<feature type="transmembrane region" description="Helical" evidence="1">
    <location>
        <begin position="7"/>
        <end position="26"/>
    </location>
</feature>
<keyword evidence="1" id="KW-0472">Membrane</keyword>
<keyword evidence="1" id="KW-0812">Transmembrane</keyword>
<organism evidence="2">
    <name type="scientific">marine sediment metagenome</name>
    <dbReference type="NCBI Taxonomy" id="412755"/>
    <lineage>
        <taxon>unclassified sequences</taxon>
        <taxon>metagenomes</taxon>
        <taxon>ecological metagenomes</taxon>
    </lineage>
</organism>
<sequence>MLDPIRAVMLATIIAFVAGSITDIFVPTSSEWVLATGACGFIGTLAVQVLFLLREQ</sequence>
<dbReference type="EMBL" id="LAZR01001766">
    <property type="protein sequence ID" value="KKN39409.1"/>
    <property type="molecule type" value="Genomic_DNA"/>
</dbReference>
<comment type="caution">
    <text evidence="2">The sequence shown here is derived from an EMBL/GenBank/DDBJ whole genome shotgun (WGS) entry which is preliminary data.</text>
</comment>
<keyword evidence="1" id="KW-1133">Transmembrane helix</keyword>
<protein>
    <submittedName>
        <fullName evidence="2">Uncharacterized protein</fullName>
    </submittedName>
</protein>
<evidence type="ECO:0000256" key="1">
    <source>
        <dbReference type="SAM" id="Phobius"/>
    </source>
</evidence>
<reference evidence="2" key="1">
    <citation type="journal article" date="2015" name="Nature">
        <title>Complex archaea that bridge the gap between prokaryotes and eukaryotes.</title>
        <authorList>
            <person name="Spang A."/>
            <person name="Saw J.H."/>
            <person name="Jorgensen S.L."/>
            <person name="Zaremba-Niedzwiedzka K."/>
            <person name="Martijn J."/>
            <person name="Lind A.E."/>
            <person name="van Eijk R."/>
            <person name="Schleper C."/>
            <person name="Guy L."/>
            <person name="Ettema T.J."/>
        </authorList>
    </citation>
    <scope>NUCLEOTIDE SEQUENCE</scope>
</reference>
<dbReference type="AlphaFoldDB" id="A0A0F9QA70"/>
<gene>
    <name evidence="2" type="ORF">LCGC14_0743630</name>
</gene>
<accession>A0A0F9QA70</accession>
<feature type="transmembrane region" description="Helical" evidence="1">
    <location>
        <begin position="32"/>
        <end position="53"/>
    </location>
</feature>
<dbReference type="SUPFAM" id="SSF51735">
    <property type="entry name" value="NAD(P)-binding Rossmann-fold domains"/>
    <property type="match status" value="1"/>
</dbReference>
<evidence type="ECO:0000313" key="2">
    <source>
        <dbReference type="EMBL" id="KKN39409.1"/>
    </source>
</evidence>